<evidence type="ECO:0000256" key="10">
    <source>
        <dbReference type="ARBA" id="ARBA00022989"/>
    </source>
</evidence>
<dbReference type="EC" id="2.7.11.1" evidence="2"/>
<evidence type="ECO:0000256" key="11">
    <source>
        <dbReference type="ARBA" id="ARBA00023136"/>
    </source>
</evidence>
<dbReference type="SUPFAM" id="SSF56112">
    <property type="entry name" value="Protein kinase-like (PK-like)"/>
    <property type="match status" value="1"/>
</dbReference>
<feature type="binding site" evidence="14">
    <location>
        <position position="289"/>
    </location>
    <ligand>
        <name>ATP</name>
        <dbReference type="ChEBI" id="CHEBI:30616"/>
    </ligand>
</feature>
<keyword evidence="10 16" id="KW-1133">Transmembrane helix</keyword>
<keyword evidence="19" id="KW-1185">Reference proteome</keyword>
<keyword evidence="7 14" id="KW-0547">Nucleotide-binding</keyword>
<feature type="compositionally biased region" description="Low complexity" evidence="15">
    <location>
        <begin position="216"/>
        <end position="228"/>
    </location>
</feature>
<evidence type="ECO:0000313" key="19">
    <source>
        <dbReference type="Proteomes" id="UP001345219"/>
    </source>
</evidence>
<dbReference type="PANTHER" id="PTHR47982:SF35">
    <property type="entry name" value="PROLINE-RICH RECEPTOR-LIKE PROTEIN KINASE PERK1-RELATED"/>
    <property type="match status" value="1"/>
</dbReference>
<keyword evidence="3" id="KW-1003">Cell membrane</keyword>
<dbReference type="FunFam" id="3.30.200.20:FF:000207">
    <property type="entry name" value="proline-rich receptor-like protein kinase PERK1"/>
    <property type="match status" value="1"/>
</dbReference>
<dbReference type="InterPro" id="IPR001245">
    <property type="entry name" value="Ser-Thr/Tyr_kinase_cat_dom"/>
</dbReference>
<evidence type="ECO:0000256" key="1">
    <source>
        <dbReference type="ARBA" id="ARBA00004162"/>
    </source>
</evidence>
<sequence>MSTPAPATLPPVNATSPPPPTPSAPPPAKPSPRPPVAPPPPSIQPPPPAPSTPSPPANASPPLPTSTPASSSPPPPSSPGTPTTGASPPPPPSSSSSSSVSTSLVVGIVIGGVLVLAACSLLLIFCNMKRRRKRRDSYLHSHPPPRQSFKANAPYGGGPPHYRQDAATPPPKWTPPTRQKPPALQNGQGRMLQSPTPQNGQGRMLQPPTPPSPFMNSSSGGSGTNNSGAEGIYHSPSPGIILGFSKSLFSYDELVMATDGFSDTNLLGEGGFGYVHRGVLANGKEVAVKQLKAGSGQGEREFQAEVEIISRVHHKHLVSLVGYCIAGSRRLLVYEFVPNNNLEFHLHVLSSELAFKIFPYLKLILKARPELSRALEDGNFEPLVDPRLQNGYGNDQMARMVACAAASVRLSARRRPKMSQVLSQNEPIT</sequence>
<feature type="compositionally biased region" description="Pro residues" evidence="15">
    <location>
        <begin position="16"/>
        <end position="79"/>
    </location>
</feature>
<accession>A0AAN7JW52</accession>
<keyword evidence="8" id="KW-0418">Kinase</keyword>
<evidence type="ECO:0000259" key="17">
    <source>
        <dbReference type="PROSITE" id="PS50011"/>
    </source>
</evidence>
<gene>
    <name evidence="18" type="ORF">SAY87_002061</name>
</gene>
<protein>
    <recommendedName>
        <fullName evidence="2">non-specific serine/threonine protein kinase</fullName>
        <ecNumber evidence="2">2.7.11.1</ecNumber>
    </recommendedName>
</protein>
<dbReference type="InterPro" id="IPR047117">
    <property type="entry name" value="PERK1-13-like"/>
</dbReference>
<dbReference type="InterPro" id="IPR017441">
    <property type="entry name" value="Protein_kinase_ATP_BS"/>
</dbReference>
<dbReference type="PRINTS" id="PR01217">
    <property type="entry name" value="PRICHEXTENSN"/>
</dbReference>
<feature type="transmembrane region" description="Helical" evidence="16">
    <location>
        <begin position="104"/>
        <end position="125"/>
    </location>
</feature>
<reference evidence="18 19" key="1">
    <citation type="journal article" date="2023" name="Hortic Res">
        <title>Pangenome of water caltrop reveals structural variations and asymmetric subgenome divergence after allopolyploidization.</title>
        <authorList>
            <person name="Zhang X."/>
            <person name="Chen Y."/>
            <person name="Wang L."/>
            <person name="Yuan Y."/>
            <person name="Fang M."/>
            <person name="Shi L."/>
            <person name="Lu R."/>
            <person name="Comes H.P."/>
            <person name="Ma Y."/>
            <person name="Chen Y."/>
            <person name="Huang G."/>
            <person name="Zhou Y."/>
            <person name="Zheng Z."/>
            <person name="Qiu Y."/>
        </authorList>
    </citation>
    <scope>NUCLEOTIDE SEQUENCE [LARGE SCALE GENOMIC DNA]</scope>
    <source>
        <tissue evidence="18">Roots</tissue>
    </source>
</reference>
<evidence type="ECO:0000256" key="5">
    <source>
        <dbReference type="ARBA" id="ARBA00022679"/>
    </source>
</evidence>
<dbReference type="PROSITE" id="PS50011">
    <property type="entry name" value="PROTEIN_KINASE_DOM"/>
    <property type="match status" value="1"/>
</dbReference>
<comment type="caution">
    <text evidence="18">The sequence shown here is derived from an EMBL/GenBank/DDBJ whole genome shotgun (WGS) entry which is preliminary data.</text>
</comment>
<dbReference type="GO" id="GO:0004674">
    <property type="term" value="F:protein serine/threonine kinase activity"/>
    <property type="evidence" value="ECO:0007669"/>
    <property type="project" value="UniProtKB-KW"/>
</dbReference>
<keyword evidence="9 14" id="KW-0067">ATP-binding</keyword>
<evidence type="ECO:0000256" key="13">
    <source>
        <dbReference type="ARBA" id="ARBA00048679"/>
    </source>
</evidence>
<evidence type="ECO:0000256" key="15">
    <source>
        <dbReference type="SAM" id="MobiDB-lite"/>
    </source>
</evidence>
<dbReference type="Pfam" id="PF07714">
    <property type="entry name" value="PK_Tyr_Ser-Thr"/>
    <property type="match status" value="1"/>
</dbReference>
<comment type="catalytic activity">
    <reaction evidence="12">
        <text>L-threonyl-[protein] + ATP = O-phospho-L-threonyl-[protein] + ADP + H(+)</text>
        <dbReference type="Rhea" id="RHEA:46608"/>
        <dbReference type="Rhea" id="RHEA-COMP:11060"/>
        <dbReference type="Rhea" id="RHEA-COMP:11605"/>
        <dbReference type="ChEBI" id="CHEBI:15378"/>
        <dbReference type="ChEBI" id="CHEBI:30013"/>
        <dbReference type="ChEBI" id="CHEBI:30616"/>
        <dbReference type="ChEBI" id="CHEBI:61977"/>
        <dbReference type="ChEBI" id="CHEBI:456216"/>
        <dbReference type="EC" id="2.7.11.1"/>
    </reaction>
</comment>
<dbReference type="InterPro" id="IPR000719">
    <property type="entry name" value="Prot_kinase_dom"/>
</dbReference>
<keyword evidence="6 16" id="KW-0812">Transmembrane</keyword>
<evidence type="ECO:0000256" key="4">
    <source>
        <dbReference type="ARBA" id="ARBA00022527"/>
    </source>
</evidence>
<feature type="compositionally biased region" description="Polar residues" evidence="15">
    <location>
        <begin position="185"/>
        <end position="201"/>
    </location>
</feature>
<feature type="region of interest" description="Disordered" evidence="15">
    <location>
        <begin position="136"/>
        <end position="232"/>
    </location>
</feature>
<feature type="domain" description="Protein kinase" evidence="17">
    <location>
        <begin position="261"/>
        <end position="429"/>
    </location>
</feature>
<comment type="catalytic activity">
    <reaction evidence="13">
        <text>L-seryl-[protein] + ATP = O-phospho-L-seryl-[protein] + ADP + H(+)</text>
        <dbReference type="Rhea" id="RHEA:17989"/>
        <dbReference type="Rhea" id="RHEA-COMP:9863"/>
        <dbReference type="Rhea" id="RHEA-COMP:11604"/>
        <dbReference type="ChEBI" id="CHEBI:15378"/>
        <dbReference type="ChEBI" id="CHEBI:29999"/>
        <dbReference type="ChEBI" id="CHEBI:30616"/>
        <dbReference type="ChEBI" id="CHEBI:83421"/>
        <dbReference type="ChEBI" id="CHEBI:456216"/>
        <dbReference type="EC" id="2.7.11.1"/>
    </reaction>
</comment>
<comment type="subcellular location">
    <subcellularLocation>
        <location evidence="1">Cell membrane</location>
        <topology evidence="1">Single-pass membrane protein</topology>
    </subcellularLocation>
</comment>
<dbReference type="AlphaFoldDB" id="A0AAN7JW52"/>
<dbReference type="PANTHER" id="PTHR47982">
    <property type="entry name" value="PROLINE-RICH RECEPTOR-LIKE PROTEIN KINASE PERK4"/>
    <property type="match status" value="1"/>
</dbReference>
<evidence type="ECO:0000256" key="16">
    <source>
        <dbReference type="SAM" id="Phobius"/>
    </source>
</evidence>
<dbReference type="GO" id="GO:0005524">
    <property type="term" value="F:ATP binding"/>
    <property type="evidence" value="ECO:0007669"/>
    <property type="project" value="UniProtKB-UniRule"/>
</dbReference>
<dbReference type="EMBL" id="JAXIOK010000015">
    <property type="protein sequence ID" value="KAK4753957.1"/>
    <property type="molecule type" value="Genomic_DNA"/>
</dbReference>
<name>A0AAN7JW52_9MYRT</name>
<dbReference type="PROSITE" id="PS00107">
    <property type="entry name" value="PROTEIN_KINASE_ATP"/>
    <property type="match status" value="1"/>
</dbReference>
<keyword evidence="4" id="KW-0723">Serine/threonine-protein kinase</keyword>
<evidence type="ECO:0000256" key="6">
    <source>
        <dbReference type="ARBA" id="ARBA00022692"/>
    </source>
</evidence>
<evidence type="ECO:0000256" key="8">
    <source>
        <dbReference type="ARBA" id="ARBA00022777"/>
    </source>
</evidence>
<dbReference type="Proteomes" id="UP001345219">
    <property type="component" value="Chromosome 2"/>
</dbReference>
<feature type="region of interest" description="Disordered" evidence="15">
    <location>
        <begin position="1"/>
        <end position="99"/>
    </location>
</feature>
<dbReference type="GO" id="GO:0005886">
    <property type="term" value="C:plasma membrane"/>
    <property type="evidence" value="ECO:0007669"/>
    <property type="project" value="UniProtKB-SubCell"/>
</dbReference>
<evidence type="ECO:0000313" key="18">
    <source>
        <dbReference type="EMBL" id="KAK4753957.1"/>
    </source>
</evidence>
<organism evidence="18 19">
    <name type="scientific">Trapa incisa</name>
    <dbReference type="NCBI Taxonomy" id="236973"/>
    <lineage>
        <taxon>Eukaryota</taxon>
        <taxon>Viridiplantae</taxon>
        <taxon>Streptophyta</taxon>
        <taxon>Embryophyta</taxon>
        <taxon>Tracheophyta</taxon>
        <taxon>Spermatophyta</taxon>
        <taxon>Magnoliopsida</taxon>
        <taxon>eudicotyledons</taxon>
        <taxon>Gunneridae</taxon>
        <taxon>Pentapetalae</taxon>
        <taxon>rosids</taxon>
        <taxon>malvids</taxon>
        <taxon>Myrtales</taxon>
        <taxon>Lythraceae</taxon>
        <taxon>Trapa</taxon>
    </lineage>
</organism>
<dbReference type="Gene3D" id="3.30.200.20">
    <property type="entry name" value="Phosphorylase Kinase, domain 1"/>
    <property type="match status" value="1"/>
</dbReference>
<keyword evidence="11 16" id="KW-0472">Membrane</keyword>
<dbReference type="InterPro" id="IPR011009">
    <property type="entry name" value="Kinase-like_dom_sf"/>
</dbReference>
<evidence type="ECO:0000256" key="12">
    <source>
        <dbReference type="ARBA" id="ARBA00047899"/>
    </source>
</evidence>
<proteinExistence type="predicted"/>
<evidence type="ECO:0000256" key="7">
    <source>
        <dbReference type="ARBA" id="ARBA00022741"/>
    </source>
</evidence>
<evidence type="ECO:0000256" key="14">
    <source>
        <dbReference type="PROSITE-ProRule" id="PRU10141"/>
    </source>
</evidence>
<keyword evidence="5" id="KW-0808">Transferase</keyword>
<evidence type="ECO:0000256" key="9">
    <source>
        <dbReference type="ARBA" id="ARBA00022840"/>
    </source>
</evidence>
<evidence type="ECO:0000256" key="2">
    <source>
        <dbReference type="ARBA" id="ARBA00012513"/>
    </source>
</evidence>
<evidence type="ECO:0000256" key="3">
    <source>
        <dbReference type="ARBA" id="ARBA00022475"/>
    </source>
</evidence>